<evidence type="ECO:0000313" key="2">
    <source>
        <dbReference type="EMBL" id="ACL16265.1"/>
    </source>
</evidence>
<dbReference type="Proteomes" id="UP000002457">
    <property type="component" value="Chromosome"/>
</dbReference>
<gene>
    <name evidence="2" type="ordered locus">Mpal_0911</name>
</gene>
<dbReference type="InterPro" id="IPR025139">
    <property type="entry name" value="DUF4062"/>
</dbReference>
<name>B8GGL0_METPE</name>
<feature type="domain" description="DUF4062" evidence="1">
    <location>
        <begin position="16"/>
        <end position="101"/>
    </location>
</feature>
<dbReference type="KEGG" id="mpl:Mpal_0911"/>
<sequence>MTMKTTSAKRMTTIGIFVSSVQKELNEERIAVRDYINTNPLLRLYFDTFLFEDLPARDCKPDELYLDEVDGCSIYLGIFGNEYGLENNQGVSPTELEFERATEKSKYRLIFVKGKDDVERHPKMQNLINRATPHVVRKRFINTDELKEELFNALVQFLCDSKIIPSTPFDESACPGSTLKDLSYEIIEWFVAVARKERHFPLQIDTPPELVLRHLELLDGTQPTNAAVLLFGSNPQKFLQTAEVKCLHLHGSVIAKPIPSHQVFTGTVFEQVDKATDFVLSKLNRFVPARDEAPASETSYEIPKEVINEAIVNAIAHRDYTSSASIQVYVFSDRIEIRNPGELPPDLTFENLKITHNSRPRNLRIANALFLSHYIEKIGYGTLQMIAGCKGAGLPAPDFSQSGSDFVVTLWRDWLTDEVMTKLGITTRQRIAIQLAKDSGRVNSTDYSNRAEISRQTAVRDLKDLIGKGILEKKGVTGKGTYYSLCKGLRKAPYDSESGE</sequence>
<dbReference type="InterPro" id="IPR036388">
    <property type="entry name" value="WH-like_DNA-bd_sf"/>
</dbReference>
<proteinExistence type="predicted"/>
<keyword evidence="3" id="KW-1185">Reference proteome</keyword>
<dbReference type="EMBL" id="CP001338">
    <property type="protein sequence ID" value="ACL16265.1"/>
    <property type="molecule type" value="Genomic_DNA"/>
</dbReference>
<dbReference type="PANTHER" id="PTHR30595:SF6">
    <property type="entry name" value="SCHLAFEN ALBA-2 DOMAIN-CONTAINING PROTEIN"/>
    <property type="match status" value="1"/>
</dbReference>
<dbReference type="Pfam" id="PF13749">
    <property type="entry name" value="HATPase_c_4"/>
    <property type="match status" value="1"/>
</dbReference>
<dbReference type="eggNOG" id="arCOG03296">
    <property type="taxonomic scope" value="Archaea"/>
</dbReference>
<reference evidence="2 3" key="1">
    <citation type="journal article" date="2015" name="Genome Announc.">
        <title>Complete Genome Sequence of Methanosphaerula palustris E1-9CT, a Hydrogenotrophic Methanogen Isolated from a Minerotrophic Fen Peatland.</title>
        <authorList>
            <person name="Cadillo-Quiroz H."/>
            <person name="Browne P."/>
            <person name="Kyrpides N."/>
            <person name="Woyke T."/>
            <person name="Goodwin L."/>
            <person name="Detter C."/>
            <person name="Yavitt J.B."/>
            <person name="Zinder S.H."/>
        </authorList>
    </citation>
    <scope>NUCLEOTIDE SEQUENCE [LARGE SCALE GENOMIC DNA]</scope>
    <source>
        <strain evidence="3">ATCC BAA-1556 / DSM 19958 / E1-9c</strain>
    </source>
</reference>
<dbReference type="InterPro" id="IPR038475">
    <property type="entry name" value="RecG_C_sf"/>
</dbReference>
<dbReference type="Gene3D" id="1.10.10.10">
    <property type="entry name" value="Winged helix-like DNA-binding domain superfamily/Winged helix DNA-binding domain"/>
    <property type="match status" value="1"/>
</dbReference>
<accession>B8GGL0</accession>
<dbReference type="AlphaFoldDB" id="B8GGL0"/>
<protein>
    <submittedName>
        <fullName evidence="2">Putative transcriptional regulator</fullName>
    </submittedName>
</protein>
<dbReference type="InterPro" id="IPR036390">
    <property type="entry name" value="WH_DNA-bd_sf"/>
</dbReference>
<organism evidence="2 3">
    <name type="scientific">Methanosphaerula palustris (strain ATCC BAA-1556 / DSM 19958 / E1-9c)</name>
    <dbReference type="NCBI Taxonomy" id="521011"/>
    <lineage>
        <taxon>Archaea</taxon>
        <taxon>Methanobacteriati</taxon>
        <taxon>Methanobacteriota</taxon>
        <taxon>Stenosarchaea group</taxon>
        <taxon>Methanomicrobia</taxon>
        <taxon>Methanomicrobiales</taxon>
        <taxon>Methanoregulaceae</taxon>
        <taxon>Methanosphaerula</taxon>
    </lineage>
</organism>
<dbReference type="PANTHER" id="PTHR30595">
    <property type="entry name" value="GLPR-RELATED TRANSCRIPTIONAL REPRESSOR"/>
    <property type="match status" value="1"/>
</dbReference>
<dbReference type="Pfam" id="PF13271">
    <property type="entry name" value="DUF4062"/>
    <property type="match status" value="1"/>
</dbReference>
<dbReference type="SUPFAM" id="SSF46785">
    <property type="entry name" value="Winged helix' DNA-binding domain"/>
    <property type="match status" value="1"/>
</dbReference>
<dbReference type="Gene3D" id="3.30.565.60">
    <property type="match status" value="1"/>
</dbReference>
<evidence type="ECO:0000313" key="3">
    <source>
        <dbReference type="Proteomes" id="UP000002457"/>
    </source>
</evidence>
<dbReference type="HOGENOM" id="CLU_024970_3_2_2"/>
<evidence type="ECO:0000259" key="1">
    <source>
        <dbReference type="Pfam" id="PF13271"/>
    </source>
</evidence>
<dbReference type="STRING" id="521011.Mpal_0911"/>